<dbReference type="EMBL" id="LXQA010104306">
    <property type="protein sequence ID" value="MCI17186.1"/>
    <property type="molecule type" value="Genomic_DNA"/>
</dbReference>
<reference evidence="1 2" key="1">
    <citation type="journal article" date="2018" name="Front. Plant Sci.">
        <title>Red Clover (Trifolium pratense) and Zigzag Clover (T. medium) - A Picture of Genomic Similarities and Differences.</title>
        <authorList>
            <person name="Dluhosova J."/>
            <person name="Istvanek J."/>
            <person name="Nedelnik J."/>
            <person name="Repkova J."/>
        </authorList>
    </citation>
    <scope>NUCLEOTIDE SEQUENCE [LARGE SCALE GENOMIC DNA]</scope>
    <source>
        <strain evidence="2">cv. 10/8</strain>
        <tissue evidence="1">Leaf</tissue>
    </source>
</reference>
<dbReference type="AlphaFoldDB" id="A0A392Q0S3"/>
<sequence>DYFADEIGVLSPNQLQAEELFAGEMTR</sequence>
<organism evidence="1 2">
    <name type="scientific">Trifolium medium</name>
    <dbReference type="NCBI Taxonomy" id="97028"/>
    <lineage>
        <taxon>Eukaryota</taxon>
        <taxon>Viridiplantae</taxon>
        <taxon>Streptophyta</taxon>
        <taxon>Embryophyta</taxon>
        <taxon>Tracheophyta</taxon>
        <taxon>Spermatophyta</taxon>
        <taxon>Magnoliopsida</taxon>
        <taxon>eudicotyledons</taxon>
        <taxon>Gunneridae</taxon>
        <taxon>Pentapetalae</taxon>
        <taxon>rosids</taxon>
        <taxon>fabids</taxon>
        <taxon>Fabales</taxon>
        <taxon>Fabaceae</taxon>
        <taxon>Papilionoideae</taxon>
        <taxon>50 kb inversion clade</taxon>
        <taxon>NPAAA clade</taxon>
        <taxon>Hologalegina</taxon>
        <taxon>IRL clade</taxon>
        <taxon>Trifolieae</taxon>
        <taxon>Trifolium</taxon>
    </lineage>
</organism>
<accession>A0A392Q0S3</accession>
<protein>
    <submittedName>
        <fullName evidence="1">Uncharacterized protein</fullName>
    </submittedName>
</protein>
<dbReference type="Proteomes" id="UP000265520">
    <property type="component" value="Unassembled WGS sequence"/>
</dbReference>
<proteinExistence type="predicted"/>
<keyword evidence="2" id="KW-1185">Reference proteome</keyword>
<evidence type="ECO:0000313" key="2">
    <source>
        <dbReference type="Proteomes" id="UP000265520"/>
    </source>
</evidence>
<feature type="non-terminal residue" evidence="1">
    <location>
        <position position="1"/>
    </location>
</feature>
<name>A0A392Q0S3_9FABA</name>
<comment type="caution">
    <text evidence="1">The sequence shown here is derived from an EMBL/GenBank/DDBJ whole genome shotgun (WGS) entry which is preliminary data.</text>
</comment>
<evidence type="ECO:0000313" key="1">
    <source>
        <dbReference type="EMBL" id="MCI17186.1"/>
    </source>
</evidence>